<dbReference type="Proteomes" id="UP000317238">
    <property type="component" value="Unassembled WGS sequence"/>
</dbReference>
<dbReference type="InterPro" id="IPR017850">
    <property type="entry name" value="Alkaline_phosphatase_core_sf"/>
</dbReference>
<dbReference type="SUPFAM" id="SSF48208">
    <property type="entry name" value="Six-hairpin glycosidases"/>
    <property type="match status" value="1"/>
</dbReference>
<dbReference type="Pfam" id="PF20736">
    <property type="entry name" value="Glyco_hydro127M"/>
    <property type="match status" value="1"/>
</dbReference>
<organism evidence="9 10">
    <name type="scientific">Crateriforma conspicua</name>
    <dbReference type="NCBI Taxonomy" id="2527996"/>
    <lineage>
        <taxon>Bacteria</taxon>
        <taxon>Pseudomonadati</taxon>
        <taxon>Planctomycetota</taxon>
        <taxon>Planctomycetia</taxon>
        <taxon>Planctomycetales</taxon>
        <taxon>Planctomycetaceae</taxon>
        <taxon>Crateriforma</taxon>
    </lineage>
</organism>
<dbReference type="InterPro" id="IPR012878">
    <property type="entry name" value="Beta-AFase-like_GH127_cat"/>
</dbReference>
<dbReference type="GO" id="GO:0004065">
    <property type="term" value="F:arylsulfatase activity"/>
    <property type="evidence" value="ECO:0007669"/>
    <property type="project" value="UniProtKB-EC"/>
</dbReference>
<reference evidence="9 10" key="1">
    <citation type="submission" date="2019-02" db="EMBL/GenBank/DDBJ databases">
        <title>Deep-cultivation of Planctomycetes and their phenomic and genomic characterization uncovers novel biology.</title>
        <authorList>
            <person name="Wiegand S."/>
            <person name="Jogler M."/>
            <person name="Boedeker C."/>
            <person name="Pinto D."/>
            <person name="Vollmers J."/>
            <person name="Rivas-Marin E."/>
            <person name="Kohn T."/>
            <person name="Peeters S.H."/>
            <person name="Heuer A."/>
            <person name="Rast P."/>
            <person name="Oberbeckmann S."/>
            <person name="Bunk B."/>
            <person name="Jeske O."/>
            <person name="Meyerdierks A."/>
            <person name="Storesund J.E."/>
            <person name="Kallscheuer N."/>
            <person name="Luecker S."/>
            <person name="Lage O.M."/>
            <person name="Pohl T."/>
            <person name="Merkel B.J."/>
            <person name="Hornburger P."/>
            <person name="Mueller R.-W."/>
            <person name="Bruemmer F."/>
            <person name="Labrenz M."/>
            <person name="Spormann A.M."/>
            <person name="Op Den Camp H."/>
            <person name="Overmann J."/>
            <person name="Amann R."/>
            <person name="Jetten M.S.M."/>
            <person name="Mascher T."/>
            <person name="Medema M.H."/>
            <person name="Devos D.P."/>
            <person name="Kaster A.-K."/>
            <person name="Ovreas L."/>
            <person name="Rohde M."/>
            <person name="Galperin M.Y."/>
            <person name="Jogler C."/>
        </authorList>
    </citation>
    <scope>NUCLEOTIDE SEQUENCE [LARGE SCALE GENOMIC DNA]</scope>
    <source>
        <strain evidence="9 10">Pan14r</strain>
    </source>
</reference>
<dbReference type="Gene3D" id="2.60.120.260">
    <property type="entry name" value="Galactose-binding domain-like"/>
    <property type="match status" value="1"/>
</dbReference>
<dbReference type="Pfam" id="PF00884">
    <property type="entry name" value="Sulfatase"/>
    <property type="match status" value="2"/>
</dbReference>
<dbReference type="InterPro" id="IPR024607">
    <property type="entry name" value="Sulfatase_CS"/>
</dbReference>
<evidence type="ECO:0000259" key="6">
    <source>
        <dbReference type="Pfam" id="PF00884"/>
    </source>
</evidence>
<keyword evidence="4" id="KW-0106">Calcium</keyword>
<dbReference type="InterPro" id="IPR000917">
    <property type="entry name" value="Sulfatase_N"/>
</dbReference>
<dbReference type="EMBL" id="SJPL01000001">
    <property type="protein sequence ID" value="TWT68385.1"/>
    <property type="molecule type" value="Genomic_DNA"/>
</dbReference>
<comment type="similarity">
    <text evidence="1">Belongs to the sulfatase family.</text>
</comment>
<evidence type="ECO:0000256" key="1">
    <source>
        <dbReference type="ARBA" id="ARBA00008779"/>
    </source>
</evidence>
<protein>
    <submittedName>
        <fullName evidence="9">Arylsulfatase</fullName>
        <ecNumber evidence="9">3.1.6.1</ecNumber>
    </submittedName>
</protein>
<dbReference type="PROSITE" id="PS00523">
    <property type="entry name" value="SULFATASE_1"/>
    <property type="match status" value="1"/>
</dbReference>
<evidence type="ECO:0000313" key="9">
    <source>
        <dbReference type="EMBL" id="TWT68385.1"/>
    </source>
</evidence>
<dbReference type="InterPro" id="IPR050738">
    <property type="entry name" value="Sulfatase"/>
</dbReference>
<evidence type="ECO:0000259" key="7">
    <source>
        <dbReference type="Pfam" id="PF07944"/>
    </source>
</evidence>
<keyword evidence="3 9" id="KW-0378">Hydrolase</keyword>
<dbReference type="RefSeq" id="WP_197203261.1">
    <property type="nucleotide sequence ID" value="NZ_SJPL01000001.1"/>
</dbReference>
<feature type="domain" description="Sulfatase N-terminal" evidence="6">
    <location>
        <begin position="879"/>
        <end position="980"/>
    </location>
</feature>
<dbReference type="GO" id="GO:0046872">
    <property type="term" value="F:metal ion binding"/>
    <property type="evidence" value="ECO:0007669"/>
    <property type="project" value="UniProtKB-KW"/>
</dbReference>
<evidence type="ECO:0000259" key="8">
    <source>
        <dbReference type="Pfam" id="PF20736"/>
    </source>
</evidence>
<evidence type="ECO:0000256" key="5">
    <source>
        <dbReference type="SAM" id="MobiDB-lite"/>
    </source>
</evidence>
<evidence type="ECO:0000256" key="2">
    <source>
        <dbReference type="ARBA" id="ARBA00022723"/>
    </source>
</evidence>
<evidence type="ECO:0000256" key="3">
    <source>
        <dbReference type="ARBA" id="ARBA00022801"/>
    </source>
</evidence>
<proteinExistence type="inferred from homology"/>
<accession>A0A5C5Y2C2</accession>
<feature type="domain" description="Sulfatase N-terminal" evidence="6">
    <location>
        <begin position="998"/>
        <end position="1144"/>
    </location>
</feature>
<comment type="caution">
    <text evidence="9">The sequence shown here is derived from an EMBL/GenBank/DDBJ whole genome shotgun (WGS) entry which is preliminary data.</text>
</comment>
<dbReference type="Gene3D" id="3.40.720.10">
    <property type="entry name" value="Alkaline Phosphatase, subunit A"/>
    <property type="match status" value="1"/>
</dbReference>
<gene>
    <name evidence="9" type="primary">atsA_14</name>
    <name evidence="9" type="ORF">Pan14r_06290</name>
</gene>
<feature type="region of interest" description="Disordered" evidence="5">
    <location>
        <begin position="855"/>
        <end position="876"/>
    </location>
</feature>
<feature type="domain" description="Non-reducing end beta-L-arabinofuranosidase-like GH127 catalytic" evidence="7">
    <location>
        <begin position="107"/>
        <end position="442"/>
    </location>
</feature>
<dbReference type="PANTHER" id="PTHR42693">
    <property type="entry name" value="ARYLSULFATASE FAMILY MEMBER"/>
    <property type="match status" value="1"/>
</dbReference>
<keyword evidence="2" id="KW-0479">Metal-binding</keyword>
<dbReference type="CDD" id="cd16027">
    <property type="entry name" value="SGSH"/>
    <property type="match status" value="1"/>
</dbReference>
<dbReference type="EC" id="3.1.6.1" evidence="9"/>
<evidence type="ECO:0000313" key="10">
    <source>
        <dbReference type="Proteomes" id="UP000317238"/>
    </source>
</evidence>
<sequence length="1330" mass="148537">MSPRTWLIAFLAVGSVPVVTPVLCSAADRTIDGDGPVDPVFNRAPLAAKPYSELPLGSIQPRGWLRDELQRMADGMTGHLDQWYPEVCGDRNAWLGGDGDTWERGPYWIDGLYPLAKLLDDRDLEAKAMRWIEWTLANQRESGQIGPYGIKSADRTVPPPRGAQVLKPDDWWPRMVMLKILQQHYMATGDPRVIESLTRYFRFQLSELPKRPLHDPDNPASGSWWAAQRGGDNLMVVLWLYNVTGDAFLLELADLIHQQTVPVTDWFSPGVDNMIRRRGDQGDALHCVNLAQMMKTPVIRWQQDQDDRHLAAVANAFADIRTFHGQPHGLYGGDEAMHGDAPERGSELCTAVEMMYSLEKMFEITGDVSFGDRLEKIAFNALPTQCTDDHHARQYFQQTNQVQCTFGSRDFFNDHGDRVVYGLVSGYPCCTCNLHQGWPKFAQHLWMASADGGLAAVTYAPSVVTTRVDGNRSVTLSTDTGYPFHSDVAIDVSVDSGAVSFPLHVRIPAWAEGAQVRVNEGAMQSVDAGTMHVLARRWESGDRVELHFPMPLRSTTWFARSKAIERGPLVFALDVPARWDEVVQPRPDGVPETAMHRGYREAHPTQRWNYALPGAVVNQPDANVQVDVADSIPDNPWTSETAPVRLTTVGIRLSEWTVHRNSAAVPPLSPVDLPKDFQRDEIALIPYGATTLRVTEFPWVRNADASLAFTPDQWKFSRAFASYTHPNNTADAVRMPIQPVSSSDKSRPRWTSWPQRGQDQWLEIRFDGPRELRSLGVYFYDDQRGIRPPGNWTVQTDDGDGWIDVTLPAGATYTAKTDQYNDVDLGGIVTRAVRLSLQPSGTDKCIGVMDVRVDSRPADPSSASKEDSQAGATSADPRPNFVFLITDDISPDDLSIYGNDFVSTPNLKRLADRGLVFDNAYLTISSCSPSRCSMITGRYPHNTGASELHLTLPDDQTTFVQLLRDAGYHTMISGKNHMAPPQQLGFVESSDAKPAGAEKWVQHLRNRPADRPFFAWFASHDAHRAFEITDDAPVYDPQHVQVPPMMFDGPETRAELAGFYHEVSRTDHFLGKVMDELQRQGIAENTYLVYCSDNGRPFPRCKTYLYDSGIQTPLVVAGPGVAVGRTESLVSSIDYAGTFLELAGLEHPDTVQGVSLVDVFQDPDARVRDVAFAERNWHVYQNHQRAVRAGDWLYIWNAWPDRYSVAGESSSYVFAAVRELWQAAERGKLNDAQALLTLPQQPAEMLFNVRNDRCQFDNLADEARYAETLGTMRQLFRQWERETGDCVPQHPTPDRQSLHKGGGGNTERGQQPGQANGAMKINAAGPVWID</sequence>
<dbReference type="Pfam" id="PF07944">
    <property type="entry name" value="Beta-AFase-like_GH127_cat"/>
    <property type="match status" value="1"/>
</dbReference>
<feature type="domain" description="Non-reducing end beta-L-arabinofuranosidase-like GH127 middle" evidence="8">
    <location>
        <begin position="456"/>
        <end position="550"/>
    </location>
</feature>
<feature type="region of interest" description="Disordered" evidence="5">
    <location>
        <begin position="1284"/>
        <end position="1330"/>
    </location>
</feature>
<name>A0A5C5Y2C2_9PLAN</name>
<evidence type="ECO:0000256" key="4">
    <source>
        <dbReference type="ARBA" id="ARBA00022837"/>
    </source>
</evidence>
<keyword evidence="10" id="KW-1185">Reference proteome</keyword>
<dbReference type="SUPFAM" id="SSF53649">
    <property type="entry name" value="Alkaline phosphatase-like"/>
    <property type="match status" value="1"/>
</dbReference>
<dbReference type="PANTHER" id="PTHR42693:SF53">
    <property type="entry name" value="ENDO-4-O-SULFATASE"/>
    <property type="match status" value="1"/>
</dbReference>
<dbReference type="InterPro" id="IPR008928">
    <property type="entry name" value="6-hairpin_glycosidase_sf"/>
</dbReference>
<dbReference type="GO" id="GO:0005975">
    <property type="term" value="P:carbohydrate metabolic process"/>
    <property type="evidence" value="ECO:0007669"/>
    <property type="project" value="InterPro"/>
</dbReference>
<dbReference type="InterPro" id="IPR049046">
    <property type="entry name" value="Beta-AFase-like_GH127_middle"/>
</dbReference>